<accession>A0ABS8YPT1</accession>
<dbReference type="Proteomes" id="UP001521181">
    <property type="component" value="Unassembled WGS sequence"/>
</dbReference>
<proteinExistence type="predicted"/>
<dbReference type="CDD" id="cd04301">
    <property type="entry name" value="NAT_SF"/>
    <property type="match status" value="1"/>
</dbReference>
<evidence type="ECO:0000313" key="5">
    <source>
        <dbReference type="Proteomes" id="UP001521181"/>
    </source>
</evidence>
<dbReference type="InterPro" id="IPR000182">
    <property type="entry name" value="GNAT_dom"/>
</dbReference>
<keyword evidence="5" id="KW-1185">Reference proteome</keyword>
<dbReference type="PANTHER" id="PTHR43072:SF23">
    <property type="entry name" value="UPF0039 PROTEIN C11D3.02C"/>
    <property type="match status" value="1"/>
</dbReference>
<dbReference type="Pfam" id="PF13420">
    <property type="entry name" value="Acetyltransf_4"/>
    <property type="match status" value="1"/>
</dbReference>
<keyword evidence="1" id="KW-0808">Transferase</keyword>
<dbReference type="InterPro" id="IPR016181">
    <property type="entry name" value="Acyl_CoA_acyltransferase"/>
</dbReference>
<evidence type="ECO:0000313" key="4">
    <source>
        <dbReference type="EMBL" id="MCE5971904.1"/>
    </source>
</evidence>
<dbReference type="PANTHER" id="PTHR43072">
    <property type="entry name" value="N-ACETYLTRANSFERASE"/>
    <property type="match status" value="1"/>
</dbReference>
<keyword evidence="2" id="KW-0012">Acyltransferase</keyword>
<dbReference type="EMBL" id="JAJUOS010000001">
    <property type="protein sequence ID" value="MCE5971904.1"/>
    <property type="molecule type" value="Genomic_DNA"/>
</dbReference>
<protein>
    <submittedName>
        <fullName evidence="4">N-acetyltransferase family protein</fullName>
    </submittedName>
</protein>
<evidence type="ECO:0000256" key="2">
    <source>
        <dbReference type="ARBA" id="ARBA00023315"/>
    </source>
</evidence>
<comment type="caution">
    <text evidence="4">The sequence shown here is derived from an EMBL/GenBank/DDBJ whole genome shotgun (WGS) entry which is preliminary data.</text>
</comment>
<sequence>MIIRPATPADYDAILAFWNPVIRDTTVTFSSEEKTGDSLGAMIAARRDAGQEFLLAEEAGQVLGFVTYGQFRGGNGYRHAMEHTIILAPEARGRGAGRALMDALEAHARAGGVHIMMGGISAENAAGVAFHAAVGYVEVGRVREAGRKFDRWIDLVLMQKIL</sequence>
<evidence type="ECO:0000256" key="1">
    <source>
        <dbReference type="ARBA" id="ARBA00022679"/>
    </source>
</evidence>
<name>A0ABS8YPT1_9RHOB</name>
<dbReference type="RefSeq" id="WP_233674937.1">
    <property type="nucleotide sequence ID" value="NZ_JAJUOS010000001.1"/>
</dbReference>
<reference evidence="4 5" key="1">
    <citation type="submission" date="2021-12" db="EMBL/GenBank/DDBJ databases">
        <title>Sinirhodobacter sp. WL0062 is a bacterium isolated from seawater.</title>
        <authorList>
            <person name="Wang L."/>
            <person name="He W."/>
            <person name="Zhang D.-F."/>
        </authorList>
    </citation>
    <scope>NUCLEOTIDE SEQUENCE [LARGE SCALE GENOMIC DNA]</scope>
    <source>
        <strain evidence="4 5">WL0062</strain>
    </source>
</reference>
<dbReference type="Gene3D" id="3.40.630.30">
    <property type="match status" value="1"/>
</dbReference>
<organism evidence="4 5">
    <name type="scientific">Rhodobacter flavimaris</name>
    <dbReference type="NCBI Taxonomy" id="2907145"/>
    <lineage>
        <taxon>Bacteria</taxon>
        <taxon>Pseudomonadati</taxon>
        <taxon>Pseudomonadota</taxon>
        <taxon>Alphaproteobacteria</taxon>
        <taxon>Rhodobacterales</taxon>
        <taxon>Rhodobacter group</taxon>
        <taxon>Rhodobacter</taxon>
    </lineage>
</organism>
<evidence type="ECO:0000259" key="3">
    <source>
        <dbReference type="PROSITE" id="PS51186"/>
    </source>
</evidence>
<dbReference type="PROSITE" id="PS51186">
    <property type="entry name" value="GNAT"/>
    <property type="match status" value="1"/>
</dbReference>
<dbReference type="SUPFAM" id="SSF55729">
    <property type="entry name" value="Acyl-CoA N-acyltransferases (Nat)"/>
    <property type="match status" value="1"/>
</dbReference>
<gene>
    <name evidence="4" type="ORF">LZA78_00170</name>
</gene>
<feature type="domain" description="N-acetyltransferase" evidence="3">
    <location>
        <begin position="1"/>
        <end position="162"/>
    </location>
</feature>